<keyword evidence="4" id="KW-1185">Reference proteome</keyword>
<name>A0A0D0SKU1_STAGA</name>
<accession>A0A0D0SKU1</accession>
<dbReference type="AlphaFoldDB" id="A0A0D0SKU1"/>
<dbReference type="RefSeq" id="WP_042739887.1">
    <property type="nucleotide sequence ID" value="NZ_BKAX01000001.1"/>
</dbReference>
<dbReference type="OrthoDB" id="2417990at2"/>
<dbReference type="GeneID" id="93845550"/>
<comment type="caution">
    <text evidence="2">The sequence shown here is derived from an EMBL/GenBank/DDBJ whole genome shotgun (WGS) entry which is preliminary data.</text>
</comment>
<protein>
    <submittedName>
        <fullName evidence="2">DUF697 domain-containing protein</fullName>
    </submittedName>
</protein>
<dbReference type="Proteomes" id="UP000283576">
    <property type="component" value="Unassembled WGS sequence"/>
</dbReference>
<proteinExistence type="predicted"/>
<gene>
    <name evidence="2" type="ORF">BUZ01_00285</name>
    <name evidence="1" type="ORF">SGA02_06180</name>
</gene>
<reference evidence="2 3" key="1">
    <citation type="journal article" date="2016" name="Front. Microbiol.">
        <title>Comprehensive Phylogenetic Analysis of Bovine Non-aureus Staphylococci Species Based on Whole-Genome Sequencing.</title>
        <authorList>
            <person name="Naushad S."/>
            <person name="Barkema H.W."/>
            <person name="Luby C."/>
            <person name="Condas L.A."/>
            <person name="Nobrega D.B."/>
            <person name="Carson D.A."/>
            <person name="De Buck J."/>
        </authorList>
    </citation>
    <scope>NUCLEOTIDE SEQUENCE [LARGE SCALE GENOMIC DNA]</scope>
    <source>
        <strain evidence="2 3">SNUC 1388</strain>
    </source>
</reference>
<dbReference type="EMBL" id="QXRZ01000001">
    <property type="protein sequence ID" value="RIL44442.1"/>
    <property type="molecule type" value="Genomic_DNA"/>
</dbReference>
<evidence type="ECO:0000313" key="1">
    <source>
        <dbReference type="EMBL" id="GEQ04790.1"/>
    </source>
</evidence>
<evidence type="ECO:0000313" key="2">
    <source>
        <dbReference type="EMBL" id="RIL44442.1"/>
    </source>
</evidence>
<reference evidence="1 4" key="2">
    <citation type="submission" date="2019-07" db="EMBL/GenBank/DDBJ databases">
        <title>Whole genome shotgun sequence of Staphylococcus gallinarum NBRC 109767.</title>
        <authorList>
            <person name="Hosoyama A."/>
            <person name="Uohara A."/>
            <person name="Ohji S."/>
            <person name="Ichikawa N."/>
        </authorList>
    </citation>
    <scope>NUCLEOTIDE SEQUENCE [LARGE SCALE GENOMIC DNA]</scope>
    <source>
        <strain evidence="1 4">NBRC 109767</strain>
    </source>
</reference>
<dbReference type="Proteomes" id="UP000321057">
    <property type="component" value="Unassembled WGS sequence"/>
</dbReference>
<evidence type="ECO:0000313" key="3">
    <source>
        <dbReference type="Proteomes" id="UP000283576"/>
    </source>
</evidence>
<organism evidence="2 3">
    <name type="scientific">Staphylococcus gallinarum</name>
    <dbReference type="NCBI Taxonomy" id="1293"/>
    <lineage>
        <taxon>Bacteria</taxon>
        <taxon>Bacillati</taxon>
        <taxon>Bacillota</taxon>
        <taxon>Bacilli</taxon>
        <taxon>Bacillales</taxon>
        <taxon>Staphylococcaceae</taxon>
        <taxon>Staphylococcus</taxon>
    </lineage>
</organism>
<dbReference type="EMBL" id="BKAX01000001">
    <property type="protein sequence ID" value="GEQ04790.1"/>
    <property type="molecule type" value="Genomic_DNA"/>
</dbReference>
<evidence type="ECO:0000313" key="4">
    <source>
        <dbReference type="Proteomes" id="UP000321057"/>
    </source>
</evidence>
<sequence>MGLKNKFTNKFTKEVGNKVLNIEDIKEKHQLPVNLFEVDERRERAQALVKKKSLLSSSVSVVPIPGLDFGVDIKLMKDIIEDVNKIYGLDHKQVNSMGDSVRERIYALAAIQGSQFIGKKISDAILKVVIRDVAKRVLAKQTKWFPILGQAISASVSYYFMKKIGDEHIAKCEKVVKELL</sequence>